<dbReference type="Proteomes" id="UP000695023">
    <property type="component" value="Unplaced"/>
</dbReference>
<feature type="compositionally biased region" description="Acidic residues" evidence="1">
    <location>
        <begin position="144"/>
        <end position="154"/>
    </location>
</feature>
<dbReference type="RefSeq" id="XP_005728465.1">
    <property type="nucleotide sequence ID" value="XM_005728408.1"/>
</dbReference>
<evidence type="ECO:0000313" key="3">
    <source>
        <dbReference type="Proteomes" id="UP000695023"/>
    </source>
</evidence>
<evidence type="ECO:0000256" key="2">
    <source>
        <dbReference type="SAM" id="Phobius"/>
    </source>
</evidence>
<sequence>MSAFRSNNTADQSARAISPEVFVPHPEAIDSAVSSSINPAVFRGDLDAILPAEPPPPPQRKEEQEDDVIYVSGYQENCGEISFKTEAVIENIQTPPPQRKEEDDDVIFVSAYQENYRKIAFKSEAEIENIPIQTPATDNRTEERETDTENQAEEEPSRAPPPLRRLRGRRLLHKKRILGDFAFMYAITVCAYASIYRHEDL</sequence>
<dbReference type="AlphaFoldDB" id="A0A9Y3V9W0"/>
<organism evidence="3 4">
    <name type="scientific">Pundamilia nyererei</name>
    <dbReference type="NCBI Taxonomy" id="303518"/>
    <lineage>
        <taxon>Eukaryota</taxon>
        <taxon>Metazoa</taxon>
        <taxon>Chordata</taxon>
        <taxon>Craniata</taxon>
        <taxon>Vertebrata</taxon>
        <taxon>Euteleostomi</taxon>
        <taxon>Actinopterygii</taxon>
        <taxon>Neopterygii</taxon>
        <taxon>Teleostei</taxon>
        <taxon>Neoteleostei</taxon>
        <taxon>Acanthomorphata</taxon>
        <taxon>Ovalentaria</taxon>
        <taxon>Cichlomorphae</taxon>
        <taxon>Cichliformes</taxon>
        <taxon>Cichlidae</taxon>
        <taxon>African cichlids</taxon>
        <taxon>Pseudocrenilabrinae</taxon>
        <taxon>Haplochromini</taxon>
        <taxon>Pundamilia</taxon>
    </lineage>
</organism>
<keyword evidence="2" id="KW-1133">Transmembrane helix</keyword>
<reference evidence="4" key="1">
    <citation type="submission" date="2025-08" db="UniProtKB">
        <authorList>
            <consortium name="RefSeq"/>
        </authorList>
    </citation>
    <scope>IDENTIFICATION</scope>
</reference>
<evidence type="ECO:0000313" key="4">
    <source>
        <dbReference type="RefSeq" id="XP_005728465.1"/>
    </source>
</evidence>
<feature type="region of interest" description="Disordered" evidence="1">
    <location>
        <begin position="128"/>
        <end position="165"/>
    </location>
</feature>
<evidence type="ECO:0000256" key="1">
    <source>
        <dbReference type="SAM" id="MobiDB-lite"/>
    </source>
</evidence>
<keyword evidence="3" id="KW-1185">Reference proteome</keyword>
<dbReference type="GeneID" id="102212601"/>
<proteinExistence type="predicted"/>
<accession>A0A9Y3V9W0</accession>
<protein>
    <submittedName>
        <fullName evidence="4">Uncharacterized protein LOC102212601</fullName>
    </submittedName>
</protein>
<keyword evidence="2" id="KW-0472">Membrane</keyword>
<feature type="compositionally biased region" description="Polar residues" evidence="1">
    <location>
        <begin position="1"/>
        <end position="12"/>
    </location>
</feature>
<gene>
    <name evidence="4" type="primary">LOC102212601</name>
</gene>
<feature type="region of interest" description="Disordered" evidence="1">
    <location>
        <begin position="46"/>
        <end position="68"/>
    </location>
</feature>
<feature type="transmembrane region" description="Helical" evidence="2">
    <location>
        <begin position="177"/>
        <end position="195"/>
    </location>
</feature>
<feature type="region of interest" description="Disordered" evidence="1">
    <location>
        <begin position="1"/>
        <end position="21"/>
    </location>
</feature>
<keyword evidence="2" id="KW-0812">Transmembrane</keyword>
<name>A0A9Y3V9W0_9CICH</name>